<accession>A0A1D3UI99</accession>
<dbReference type="AlphaFoldDB" id="A0A1D3UI99"/>
<keyword evidence="1" id="KW-1133">Transmembrane helix</keyword>
<sequence precursor="true">MNKKNNILEHTIKTHSHEIFASGEPKDGHRERFARRLEALHAETISEVETDTHVTHEAKANNGRNRVLRVLIGALTTAAAVMTAFWLFTSQPEMTEPISPEDSPADVQNHYAMLFENELETTKQMLTLMDGSERSKVLQELETMKTEPVPEVQMPDENKITLIVSIYSSRISALQQIQMNLITSQIETS</sequence>
<gene>
    <name evidence="2" type="ORF">CLI86_09740</name>
    <name evidence="3" type="ORF">TFUB20_00850</name>
</gene>
<proteinExistence type="predicted"/>
<evidence type="ECO:0000313" key="2">
    <source>
        <dbReference type="EMBL" id="PDP43176.1"/>
    </source>
</evidence>
<evidence type="ECO:0000313" key="4">
    <source>
        <dbReference type="Proteomes" id="UP000182057"/>
    </source>
</evidence>
<evidence type="ECO:0000256" key="1">
    <source>
        <dbReference type="SAM" id="Phobius"/>
    </source>
</evidence>
<feature type="transmembrane region" description="Helical" evidence="1">
    <location>
        <begin position="67"/>
        <end position="88"/>
    </location>
</feature>
<name>A0A1D3UI99_TANFO</name>
<keyword evidence="1" id="KW-0472">Membrane</keyword>
<evidence type="ECO:0000313" key="5">
    <source>
        <dbReference type="Proteomes" id="UP000219259"/>
    </source>
</evidence>
<dbReference type="EMBL" id="FMMM01000029">
    <property type="protein sequence ID" value="SCQ19880.1"/>
    <property type="molecule type" value="Genomic_DNA"/>
</dbReference>
<organism evidence="3 4">
    <name type="scientific">Tannerella forsythia</name>
    <name type="common">Bacteroides forsythus</name>
    <dbReference type="NCBI Taxonomy" id="28112"/>
    <lineage>
        <taxon>Bacteria</taxon>
        <taxon>Pseudomonadati</taxon>
        <taxon>Bacteroidota</taxon>
        <taxon>Bacteroidia</taxon>
        <taxon>Bacteroidales</taxon>
        <taxon>Tannerellaceae</taxon>
        <taxon>Tannerella</taxon>
    </lineage>
</organism>
<reference evidence="2 5" key="2">
    <citation type="submission" date="2017-09" db="EMBL/GenBank/DDBJ databases">
        <title>Phase variable restriction modification systems are present in the genome sequences of periodontal pathogens Prevotella intermedia, Tannerella forsythia and Porphyromonas gingivalis.</title>
        <authorList>
            <person name="Haigh R.D."/>
            <person name="Crawford L."/>
            <person name="Ralph J."/>
            <person name="Wanford J."/>
            <person name="Vartoukian S.R."/>
            <person name="Hijazib K."/>
            <person name="Wade W."/>
            <person name="Oggioni M.R."/>
        </authorList>
    </citation>
    <scope>NUCLEOTIDE SEQUENCE [LARGE SCALE GENOMIC DNA]</scope>
    <source>
        <strain evidence="2 5">WW11663</strain>
    </source>
</reference>
<dbReference type="OrthoDB" id="1143801at2"/>
<keyword evidence="1" id="KW-0812">Transmembrane</keyword>
<reference evidence="3 4" key="1">
    <citation type="submission" date="2016-09" db="EMBL/GenBank/DDBJ databases">
        <authorList>
            <person name="Capua I."/>
            <person name="De Benedictis P."/>
            <person name="Joannis T."/>
            <person name="Lombin L.H."/>
            <person name="Cattoli G."/>
        </authorList>
    </citation>
    <scope>NUCLEOTIDE SEQUENCE [LARGE SCALE GENOMIC DNA]</scope>
    <source>
        <strain evidence="3 4">UB20</strain>
    </source>
</reference>
<dbReference type="RefSeq" id="WP_046826041.1">
    <property type="nucleotide sequence ID" value="NZ_CALHNL010000047.1"/>
</dbReference>
<protein>
    <submittedName>
        <fullName evidence="3">Uncharacterized protein</fullName>
    </submittedName>
</protein>
<dbReference type="EMBL" id="NSLJ01000026">
    <property type="protein sequence ID" value="PDP43176.1"/>
    <property type="molecule type" value="Genomic_DNA"/>
</dbReference>
<evidence type="ECO:0000313" key="3">
    <source>
        <dbReference type="EMBL" id="SCQ19880.1"/>
    </source>
</evidence>
<dbReference type="Proteomes" id="UP000219259">
    <property type="component" value="Unassembled WGS sequence"/>
</dbReference>
<dbReference type="Proteomes" id="UP000182057">
    <property type="component" value="Unassembled WGS sequence"/>
</dbReference>